<dbReference type="PANTHER" id="PTHR43712">
    <property type="entry name" value="PUTATIVE (AFU_ORTHOLOGUE AFUA_4G14580)-RELATED"/>
    <property type="match status" value="1"/>
</dbReference>
<dbReference type="EMBL" id="ML991778">
    <property type="protein sequence ID" value="KAF2237910.1"/>
    <property type="molecule type" value="Genomic_DNA"/>
</dbReference>
<dbReference type="Gene3D" id="3.40.50.150">
    <property type="entry name" value="Vaccinia Virus protein VP39"/>
    <property type="match status" value="1"/>
</dbReference>
<dbReference type="InterPro" id="IPR016461">
    <property type="entry name" value="COMT-like"/>
</dbReference>
<dbReference type="InterPro" id="IPR029063">
    <property type="entry name" value="SAM-dependent_MTases_sf"/>
</dbReference>
<evidence type="ECO:0000256" key="1">
    <source>
        <dbReference type="ARBA" id="ARBA00022603"/>
    </source>
</evidence>
<dbReference type="InterPro" id="IPR036390">
    <property type="entry name" value="WH_DNA-bd_sf"/>
</dbReference>
<evidence type="ECO:0000313" key="6">
    <source>
        <dbReference type="Proteomes" id="UP000800092"/>
    </source>
</evidence>
<evidence type="ECO:0000256" key="2">
    <source>
        <dbReference type="ARBA" id="ARBA00022679"/>
    </source>
</evidence>
<name>A0A6A6HKB7_VIRVR</name>
<feature type="domain" description="O-methyltransferase C-terminal" evidence="4">
    <location>
        <begin position="247"/>
        <end position="392"/>
    </location>
</feature>
<dbReference type="Pfam" id="PF00891">
    <property type="entry name" value="Methyltransf_2"/>
    <property type="match status" value="1"/>
</dbReference>
<evidence type="ECO:0000259" key="4">
    <source>
        <dbReference type="Pfam" id="PF00891"/>
    </source>
</evidence>
<sequence>MPLFTDLVKQMLGPAEALDLYLLSADLPPTSFENDTLLDLPSELEQARDTLVDVAQTTKRLAQGSRGTLREILLAFADETSLRAIYHYELAQHVPLSGSTTYAEISAASGLPLNLVERFVRQAMSNRIFAEKYSQPGHVFHTATSRLIATDPDAHNALGLFTCEISPICQGTLDAIAACSGSQEQTAPAWALQNEIGTTAGEFLTRYQQRARRLDAGLAFLSRGSGWDPGHLEQLYDWKSLDLPGSIFVDVGGGRGAVPQTLSRVTTNMQFVVQDLPVSVEEARTALPQELASRIKFEEHDFFLEQPVKGADVYFFRWVLHNWSDKYCKKILRALIPALKVGSRVIIYEIVLRDGPEVKWSRKQPRDLDLIMQAMFNAYERTAKAWESLLQKVDPRLHLQEIKGRAGSLMKVIEAVWQDWEIFS</sequence>
<dbReference type="Gene3D" id="1.10.10.10">
    <property type="entry name" value="Winged helix-like DNA-binding domain superfamily/Winged helix DNA-binding domain"/>
    <property type="match status" value="1"/>
</dbReference>
<dbReference type="AlphaFoldDB" id="A0A6A6HKB7"/>
<keyword evidence="1 5" id="KW-0489">Methyltransferase</keyword>
<dbReference type="PANTHER" id="PTHR43712:SF16">
    <property type="entry name" value="O-METHYLTRANSFERASE ELCB"/>
    <property type="match status" value="1"/>
</dbReference>
<organism evidence="5 6">
    <name type="scientific">Viridothelium virens</name>
    <name type="common">Speckled blister lichen</name>
    <name type="synonym">Trypethelium virens</name>
    <dbReference type="NCBI Taxonomy" id="1048519"/>
    <lineage>
        <taxon>Eukaryota</taxon>
        <taxon>Fungi</taxon>
        <taxon>Dikarya</taxon>
        <taxon>Ascomycota</taxon>
        <taxon>Pezizomycotina</taxon>
        <taxon>Dothideomycetes</taxon>
        <taxon>Dothideomycetes incertae sedis</taxon>
        <taxon>Trypetheliales</taxon>
        <taxon>Trypetheliaceae</taxon>
        <taxon>Viridothelium</taxon>
    </lineage>
</organism>
<accession>A0A6A6HKB7</accession>
<dbReference type="SUPFAM" id="SSF53335">
    <property type="entry name" value="S-adenosyl-L-methionine-dependent methyltransferases"/>
    <property type="match status" value="1"/>
</dbReference>
<dbReference type="Proteomes" id="UP000800092">
    <property type="component" value="Unassembled WGS sequence"/>
</dbReference>
<keyword evidence="6" id="KW-1185">Reference proteome</keyword>
<dbReference type="SUPFAM" id="SSF46785">
    <property type="entry name" value="Winged helix' DNA-binding domain"/>
    <property type="match status" value="1"/>
</dbReference>
<evidence type="ECO:0000256" key="3">
    <source>
        <dbReference type="ARBA" id="ARBA00022691"/>
    </source>
</evidence>
<dbReference type="OrthoDB" id="1606438at2759"/>
<dbReference type="PROSITE" id="PS51683">
    <property type="entry name" value="SAM_OMT_II"/>
    <property type="match status" value="1"/>
</dbReference>
<keyword evidence="3" id="KW-0949">S-adenosyl-L-methionine</keyword>
<dbReference type="InterPro" id="IPR001077">
    <property type="entry name" value="COMT_C"/>
</dbReference>
<dbReference type="GO" id="GO:0032259">
    <property type="term" value="P:methylation"/>
    <property type="evidence" value="ECO:0007669"/>
    <property type="project" value="UniProtKB-KW"/>
</dbReference>
<dbReference type="GO" id="GO:0008171">
    <property type="term" value="F:O-methyltransferase activity"/>
    <property type="evidence" value="ECO:0007669"/>
    <property type="project" value="InterPro"/>
</dbReference>
<dbReference type="InterPro" id="IPR036388">
    <property type="entry name" value="WH-like_DNA-bd_sf"/>
</dbReference>
<evidence type="ECO:0000313" key="5">
    <source>
        <dbReference type="EMBL" id="KAF2237910.1"/>
    </source>
</evidence>
<keyword evidence="2 5" id="KW-0808">Transferase</keyword>
<proteinExistence type="predicted"/>
<protein>
    <submittedName>
        <fullName evidence="5">Putative O-methyltransferase</fullName>
    </submittedName>
</protein>
<gene>
    <name evidence="5" type="ORF">EV356DRAFT_529817</name>
</gene>
<reference evidence="5" key="1">
    <citation type="journal article" date="2020" name="Stud. Mycol.">
        <title>101 Dothideomycetes genomes: a test case for predicting lifestyles and emergence of pathogens.</title>
        <authorList>
            <person name="Haridas S."/>
            <person name="Albert R."/>
            <person name="Binder M."/>
            <person name="Bloem J."/>
            <person name="Labutti K."/>
            <person name="Salamov A."/>
            <person name="Andreopoulos B."/>
            <person name="Baker S."/>
            <person name="Barry K."/>
            <person name="Bills G."/>
            <person name="Bluhm B."/>
            <person name="Cannon C."/>
            <person name="Castanera R."/>
            <person name="Culley D."/>
            <person name="Daum C."/>
            <person name="Ezra D."/>
            <person name="Gonzalez J."/>
            <person name="Henrissat B."/>
            <person name="Kuo A."/>
            <person name="Liang C."/>
            <person name="Lipzen A."/>
            <person name="Lutzoni F."/>
            <person name="Magnuson J."/>
            <person name="Mondo S."/>
            <person name="Nolan M."/>
            <person name="Ohm R."/>
            <person name="Pangilinan J."/>
            <person name="Park H.-J."/>
            <person name="Ramirez L."/>
            <person name="Alfaro M."/>
            <person name="Sun H."/>
            <person name="Tritt A."/>
            <person name="Yoshinaga Y."/>
            <person name="Zwiers L.-H."/>
            <person name="Turgeon B."/>
            <person name="Goodwin S."/>
            <person name="Spatafora J."/>
            <person name="Crous P."/>
            <person name="Grigoriev I."/>
        </authorList>
    </citation>
    <scope>NUCLEOTIDE SEQUENCE</scope>
    <source>
        <strain evidence="5">Tuck. ex Michener</strain>
    </source>
</reference>